<feature type="non-terminal residue" evidence="3">
    <location>
        <position position="1"/>
    </location>
</feature>
<dbReference type="InterPro" id="IPR024554">
    <property type="entry name" value="LEC1-like_C"/>
</dbReference>
<dbReference type="EMBL" id="JAAAHW010010767">
    <property type="protein sequence ID" value="KAF9923025.1"/>
    <property type="molecule type" value="Genomic_DNA"/>
</dbReference>
<keyword evidence="4" id="KW-1185">Reference proteome</keyword>
<evidence type="ECO:0000256" key="1">
    <source>
        <dbReference type="SAM" id="MobiDB-lite"/>
    </source>
</evidence>
<reference evidence="3" key="1">
    <citation type="journal article" date="2020" name="Fungal Divers.">
        <title>Resolving the Mortierellaceae phylogeny through synthesis of multi-gene phylogenetics and phylogenomics.</title>
        <authorList>
            <person name="Vandepol N."/>
            <person name="Liber J."/>
            <person name="Desiro A."/>
            <person name="Na H."/>
            <person name="Kennedy M."/>
            <person name="Barry K."/>
            <person name="Grigoriev I.V."/>
            <person name="Miller A.N."/>
            <person name="O'Donnell K."/>
            <person name="Stajich J.E."/>
            <person name="Bonito G."/>
        </authorList>
    </citation>
    <scope>NUCLEOTIDE SEQUENCE</scope>
    <source>
        <strain evidence="3">MES-2147</strain>
    </source>
</reference>
<protein>
    <recommendedName>
        <fullName evidence="2">PX domain-containing protein</fullName>
    </recommendedName>
</protein>
<accession>A0A9P6IKQ5</accession>
<feature type="compositionally biased region" description="Low complexity" evidence="1">
    <location>
        <begin position="111"/>
        <end position="127"/>
    </location>
</feature>
<sequence length="212" mass="23784">VTGDILKEIIAIFYEPLVKVYKAANIADFLMDTRNFADELIKVIEQADMNDNEELRVGLDLDAFVKENISSEDWEQVQQEAEELHLYFTEVKSRKRDKVKHMAGLDHVNQSSSATAASGSRAGTLSSEDGEASGEPRERERMAKELRKMGLQDEDVDELEMISWDSKDGSKEGDDSADGEMGLSVPKVPMIDRLQEPLVRLMDKAVFQSARA</sequence>
<organism evidence="3 4">
    <name type="scientific">Modicella reniformis</name>
    <dbReference type="NCBI Taxonomy" id="1440133"/>
    <lineage>
        <taxon>Eukaryota</taxon>
        <taxon>Fungi</taxon>
        <taxon>Fungi incertae sedis</taxon>
        <taxon>Mucoromycota</taxon>
        <taxon>Mortierellomycotina</taxon>
        <taxon>Mortierellomycetes</taxon>
        <taxon>Mortierellales</taxon>
        <taxon>Mortierellaceae</taxon>
        <taxon>Modicella</taxon>
    </lineage>
</organism>
<feature type="domain" description="PX" evidence="2">
    <location>
        <begin position="2"/>
        <end position="50"/>
    </location>
</feature>
<feature type="compositionally biased region" description="Basic and acidic residues" evidence="1">
    <location>
        <begin position="134"/>
        <end position="151"/>
    </location>
</feature>
<proteinExistence type="predicted"/>
<comment type="caution">
    <text evidence="3">The sequence shown here is derived from an EMBL/GenBank/DDBJ whole genome shotgun (WGS) entry which is preliminary data.</text>
</comment>
<gene>
    <name evidence="3" type="ORF">BGZ65_009188</name>
</gene>
<evidence type="ECO:0000313" key="4">
    <source>
        <dbReference type="Proteomes" id="UP000749646"/>
    </source>
</evidence>
<evidence type="ECO:0000259" key="2">
    <source>
        <dbReference type="Pfam" id="PF12825"/>
    </source>
</evidence>
<dbReference type="AlphaFoldDB" id="A0A9P6IKQ5"/>
<dbReference type="Proteomes" id="UP000749646">
    <property type="component" value="Unassembled WGS sequence"/>
</dbReference>
<dbReference type="OrthoDB" id="2117459at2759"/>
<dbReference type="Pfam" id="PF12825">
    <property type="entry name" value="DUF3818"/>
    <property type="match status" value="1"/>
</dbReference>
<feature type="compositionally biased region" description="Basic and acidic residues" evidence="1">
    <location>
        <begin position="165"/>
        <end position="174"/>
    </location>
</feature>
<feature type="region of interest" description="Disordered" evidence="1">
    <location>
        <begin position="105"/>
        <end position="188"/>
    </location>
</feature>
<name>A0A9P6IKQ5_9FUNG</name>
<evidence type="ECO:0000313" key="3">
    <source>
        <dbReference type="EMBL" id="KAF9923025.1"/>
    </source>
</evidence>